<comment type="caution">
    <text evidence="3">The sequence shown here is derived from an EMBL/GenBank/DDBJ whole genome shotgun (WGS) entry which is preliminary data.</text>
</comment>
<evidence type="ECO:0000313" key="3">
    <source>
        <dbReference type="EMBL" id="MEK6467203.1"/>
    </source>
</evidence>
<gene>
    <name evidence="3" type="ORF">WG925_26000</name>
</gene>
<keyword evidence="2" id="KW-0472">Membrane</keyword>
<organism evidence="3 4">
    <name type="scientific">Pseudonocardia alni subsp. carboxydivorans</name>
    <dbReference type="NCBI Taxonomy" id="415010"/>
    <lineage>
        <taxon>Bacteria</taxon>
        <taxon>Bacillati</taxon>
        <taxon>Actinomycetota</taxon>
        <taxon>Actinomycetes</taxon>
        <taxon>Pseudonocardiales</taxon>
        <taxon>Pseudonocardiaceae</taxon>
        <taxon>Pseudonocardia</taxon>
    </lineage>
</organism>
<accession>A0ABU9ALZ1</accession>
<evidence type="ECO:0000256" key="2">
    <source>
        <dbReference type="SAM" id="Phobius"/>
    </source>
</evidence>
<evidence type="ECO:0000313" key="4">
    <source>
        <dbReference type="Proteomes" id="UP001367513"/>
    </source>
</evidence>
<feature type="transmembrane region" description="Helical" evidence="2">
    <location>
        <begin position="20"/>
        <end position="38"/>
    </location>
</feature>
<keyword evidence="2" id="KW-0812">Transmembrane</keyword>
<feature type="region of interest" description="Disordered" evidence="1">
    <location>
        <begin position="42"/>
        <end position="111"/>
    </location>
</feature>
<proteinExistence type="predicted"/>
<keyword evidence="4" id="KW-1185">Reference proteome</keyword>
<reference evidence="3 4" key="1">
    <citation type="submission" date="2024-03" db="EMBL/GenBank/DDBJ databases">
        <title>Draft genome sequence of Pseudonocardia carboxydivorans JCM 14827.</title>
        <authorList>
            <person name="Duangmal K."/>
        </authorList>
    </citation>
    <scope>NUCLEOTIDE SEQUENCE [LARGE SCALE GENOMIC DNA]</scope>
    <source>
        <strain evidence="3 4">JCM 14827</strain>
    </source>
</reference>
<sequence length="163" mass="16784">MSETVGVLKARHQGLTTRRFVLFVALVAMVLVCGLHPASSHEPELVADGPPAQSAGPQPYATAAVDQPSGQHHHAETEADSGTAPHSDHDAPVCHDAGGHDESTLTARGERPAVPDVVSAIGIAVGMVAAPRAPPWTVSAVQTTPARPAAGRDHLTLAQISRT</sequence>
<dbReference type="Proteomes" id="UP001367513">
    <property type="component" value="Unassembled WGS sequence"/>
</dbReference>
<dbReference type="EMBL" id="JBBPIX010000022">
    <property type="protein sequence ID" value="MEK6467203.1"/>
    <property type="molecule type" value="Genomic_DNA"/>
</dbReference>
<evidence type="ECO:0000256" key="1">
    <source>
        <dbReference type="SAM" id="MobiDB-lite"/>
    </source>
</evidence>
<dbReference type="RefSeq" id="WP_157818181.1">
    <property type="nucleotide sequence ID" value="NZ_BAAAOD010000050.1"/>
</dbReference>
<feature type="compositionally biased region" description="Basic and acidic residues" evidence="1">
    <location>
        <begin position="86"/>
        <end position="111"/>
    </location>
</feature>
<keyword evidence="2" id="KW-1133">Transmembrane helix</keyword>
<protein>
    <recommendedName>
        <fullName evidence="5">Secreted protein</fullName>
    </recommendedName>
</protein>
<evidence type="ECO:0008006" key="5">
    <source>
        <dbReference type="Google" id="ProtNLM"/>
    </source>
</evidence>
<name>A0ABU9ALZ1_PSEA5</name>